<dbReference type="InterPro" id="IPR029058">
    <property type="entry name" value="AB_hydrolase_fold"/>
</dbReference>
<feature type="domain" description="Peptidase S33 tripeptidyl aminopeptidase-like C-terminal" evidence="2">
    <location>
        <begin position="207"/>
        <end position="264"/>
    </location>
</feature>
<dbReference type="Pfam" id="PF08386">
    <property type="entry name" value="Abhydrolase_4"/>
    <property type="match status" value="1"/>
</dbReference>
<dbReference type="PANTHER" id="PTHR43798:SF33">
    <property type="entry name" value="HYDROLASE, PUTATIVE (AFU_ORTHOLOGUE AFUA_2G14860)-RELATED"/>
    <property type="match status" value="1"/>
</dbReference>
<evidence type="ECO:0000313" key="3">
    <source>
        <dbReference type="EMBL" id="MPY40019.1"/>
    </source>
</evidence>
<dbReference type="InterPro" id="IPR013595">
    <property type="entry name" value="Pept_S33_TAP-like_C"/>
</dbReference>
<dbReference type="Pfam" id="PF00561">
    <property type="entry name" value="Abhydrolase_1"/>
    <property type="match status" value="1"/>
</dbReference>
<name>A0A5N8VYK5_9ACTN</name>
<evidence type="ECO:0000313" key="4">
    <source>
        <dbReference type="Proteomes" id="UP000326979"/>
    </source>
</evidence>
<evidence type="ECO:0000259" key="1">
    <source>
        <dbReference type="Pfam" id="PF00561"/>
    </source>
</evidence>
<dbReference type="SUPFAM" id="SSF53474">
    <property type="entry name" value="alpha/beta-Hydrolases"/>
    <property type="match status" value="1"/>
</dbReference>
<keyword evidence="3" id="KW-0378">Hydrolase</keyword>
<dbReference type="AlphaFoldDB" id="A0A5N8VYK5"/>
<feature type="domain" description="AB hydrolase-1" evidence="1">
    <location>
        <begin position="66"/>
        <end position="163"/>
    </location>
</feature>
<comment type="caution">
    <text evidence="3">The sequence shown here is derived from an EMBL/GenBank/DDBJ whole genome shotgun (WGS) entry which is preliminary data.</text>
</comment>
<dbReference type="OrthoDB" id="9785847at2"/>
<proteinExistence type="predicted"/>
<organism evidence="3 4">
    <name type="scientific">Streptomyces phyllanthi</name>
    <dbReference type="NCBI Taxonomy" id="1803180"/>
    <lineage>
        <taxon>Bacteria</taxon>
        <taxon>Bacillati</taxon>
        <taxon>Actinomycetota</taxon>
        <taxon>Actinomycetes</taxon>
        <taxon>Kitasatosporales</taxon>
        <taxon>Streptomycetaceae</taxon>
        <taxon>Streptomyces</taxon>
    </lineage>
</organism>
<dbReference type="PANTHER" id="PTHR43798">
    <property type="entry name" value="MONOACYLGLYCEROL LIPASE"/>
    <property type="match status" value="1"/>
</dbReference>
<dbReference type="EMBL" id="VJZE01000040">
    <property type="protein sequence ID" value="MPY40019.1"/>
    <property type="molecule type" value="Genomic_DNA"/>
</dbReference>
<dbReference type="Proteomes" id="UP000326979">
    <property type="component" value="Unassembled WGS sequence"/>
</dbReference>
<dbReference type="InterPro" id="IPR050266">
    <property type="entry name" value="AB_hydrolase_sf"/>
</dbReference>
<dbReference type="GO" id="GO:0016787">
    <property type="term" value="F:hydrolase activity"/>
    <property type="evidence" value="ECO:0007669"/>
    <property type="project" value="UniProtKB-KW"/>
</dbReference>
<gene>
    <name evidence="3" type="ORF">FNH04_08880</name>
</gene>
<dbReference type="InterPro" id="IPR000073">
    <property type="entry name" value="AB_hydrolase_1"/>
</dbReference>
<dbReference type="GO" id="GO:0016020">
    <property type="term" value="C:membrane"/>
    <property type="evidence" value="ECO:0007669"/>
    <property type="project" value="TreeGrafter"/>
</dbReference>
<accession>A0A5N8VYK5</accession>
<keyword evidence="4" id="KW-1185">Reference proteome</keyword>
<reference evidence="3 4" key="1">
    <citation type="submission" date="2019-07" db="EMBL/GenBank/DDBJ databases">
        <title>New species of Amycolatopsis and Streptomyces.</title>
        <authorList>
            <person name="Duangmal K."/>
            <person name="Teo W.F.A."/>
            <person name="Lipun K."/>
        </authorList>
    </citation>
    <scope>NUCLEOTIDE SEQUENCE [LARGE SCALE GENOMIC DNA]</scope>
    <source>
        <strain evidence="3 4">TISTR 2346</strain>
    </source>
</reference>
<evidence type="ECO:0000259" key="2">
    <source>
        <dbReference type="Pfam" id="PF08386"/>
    </source>
</evidence>
<protein>
    <submittedName>
        <fullName evidence="3">Alpha/beta hydrolase</fullName>
    </submittedName>
</protein>
<sequence length="274" mass="28250">MAYAVAGALAPGAAGRRATDAFSTTRAFGIHPADLPPLGARPFPVPGAPRVREGYLWGADDAPTALLVHGWGADSSSMHSLIGPLRELGYRVAAFDAPGHGVSAGTQATMTEYAEAVGAVLDTLGPVRVVVAHSLGSIVTAAALASRPELRIDSLTLVAPTRTLSGVLDRWASGRLPARTVGLIRAELHRRNGVPVTHWDVLAHARGLTAPVLVVADPHDPVVPFAEAEAIAAGLPGARLRSVPDSGHLGILMSAVTKETTAAFVAEHAEESVL</sequence>
<dbReference type="Gene3D" id="3.40.50.1820">
    <property type="entry name" value="alpha/beta hydrolase"/>
    <property type="match status" value="2"/>
</dbReference>